<dbReference type="InterPro" id="IPR003751">
    <property type="entry name" value="CsrA"/>
</dbReference>
<dbReference type="GO" id="GO:0048027">
    <property type="term" value="F:mRNA 5'-UTR binding"/>
    <property type="evidence" value="ECO:0007669"/>
    <property type="project" value="UniProtKB-UniRule"/>
</dbReference>
<feature type="region of interest" description="Disordered" evidence="6">
    <location>
        <begin position="77"/>
        <end position="96"/>
    </location>
</feature>
<dbReference type="EMBL" id="RBIJ01000002">
    <property type="protein sequence ID" value="RKQ85485.1"/>
    <property type="molecule type" value="Genomic_DNA"/>
</dbReference>
<proteinExistence type="inferred from homology"/>
<keyword evidence="4 5" id="KW-0694">RNA-binding</keyword>
<dbReference type="GO" id="GO:0005829">
    <property type="term" value="C:cytosol"/>
    <property type="evidence" value="ECO:0007669"/>
    <property type="project" value="TreeGrafter"/>
</dbReference>
<sequence length="96" mass="10329">MLVLARKVGEAIVLGDDVEVVVLGVEGDTVRLGIRAPRHVPVWRKELLEAVAEENRAATADPAELRGLFCEPRVLPFSAPPSDVSPEAEKKPPPQG</sequence>
<comment type="function">
    <text evidence="5">A translational regulator that binds mRNA to regulate translation initiation and/or mRNA stability. Usually binds in the 5'-UTR at or near the Shine-Dalgarno sequence preventing ribosome-binding, thus repressing translation. Its main target seems to be the major flagellin gene, while its function is anatagonized by FliW.</text>
</comment>
<dbReference type="InterPro" id="IPR036107">
    <property type="entry name" value="CsrA_sf"/>
</dbReference>
<comment type="subcellular location">
    <subcellularLocation>
        <location evidence="5">Cytoplasm</location>
    </subcellularLocation>
</comment>
<dbReference type="SUPFAM" id="SSF117130">
    <property type="entry name" value="CsrA-like"/>
    <property type="match status" value="1"/>
</dbReference>
<dbReference type="AlphaFoldDB" id="A0A660L2R6"/>
<dbReference type="Proteomes" id="UP000267019">
    <property type="component" value="Unassembled WGS sequence"/>
</dbReference>
<dbReference type="Pfam" id="PF02599">
    <property type="entry name" value="CsrA"/>
    <property type="match status" value="1"/>
</dbReference>
<evidence type="ECO:0000313" key="8">
    <source>
        <dbReference type="Proteomes" id="UP000267019"/>
    </source>
</evidence>
<dbReference type="PANTHER" id="PTHR34984:SF1">
    <property type="entry name" value="CARBON STORAGE REGULATOR"/>
    <property type="match status" value="1"/>
</dbReference>
<evidence type="ECO:0000256" key="2">
    <source>
        <dbReference type="ARBA" id="ARBA00022491"/>
    </source>
</evidence>
<dbReference type="PANTHER" id="PTHR34984">
    <property type="entry name" value="CARBON STORAGE REGULATOR"/>
    <property type="match status" value="1"/>
</dbReference>
<keyword evidence="5" id="KW-1005">Bacterial flagellum biogenesis</keyword>
<gene>
    <name evidence="5" type="primary">csrA</name>
    <name evidence="7" type="ORF">C7438_0879</name>
</gene>
<dbReference type="GO" id="GO:0045947">
    <property type="term" value="P:negative regulation of translational initiation"/>
    <property type="evidence" value="ECO:0007669"/>
    <property type="project" value="UniProtKB-UniRule"/>
</dbReference>
<name>A0A660L2R6_9BACL</name>
<dbReference type="HAMAP" id="MF_00167">
    <property type="entry name" value="CsrA"/>
    <property type="match status" value="1"/>
</dbReference>
<dbReference type="GO" id="GO:0006109">
    <property type="term" value="P:regulation of carbohydrate metabolic process"/>
    <property type="evidence" value="ECO:0007669"/>
    <property type="project" value="InterPro"/>
</dbReference>
<keyword evidence="8" id="KW-1185">Reference proteome</keyword>
<dbReference type="GO" id="GO:0044781">
    <property type="term" value="P:bacterial-type flagellum organization"/>
    <property type="evidence" value="ECO:0007669"/>
    <property type="project" value="UniProtKB-KW"/>
</dbReference>
<feature type="compositionally biased region" description="Basic and acidic residues" evidence="6">
    <location>
        <begin position="87"/>
        <end position="96"/>
    </location>
</feature>
<dbReference type="Gene3D" id="2.60.40.4380">
    <property type="entry name" value="Translational regulator CsrA"/>
    <property type="match status" value="1"/>
</dbReference>
<keyword evidence="2 5" id="KW-0678">Repressor</keyword>
<comment type="caution">
    <text evidence="7">The sequence shown here is derived from an EMBL/GenBank/DDBJ whole genome shotgun (WGS) entry which is preliminary data.</text>
</comment>
<evidence type="ECO:0000256" key="3">
    <source>
        <dbReference type="ARBA" id="ARBA00022845"/>
    </source>
</evidence>
<dbReference type="FunFam" id="2.60.40.4380:FF:000002">
    <property type="entry name" value="Translational regulator CsrA"/>
    <property type="match status" value="1"/>
</dbReference>
<organism evidence="7 8">
    <name type="scientific">Brockia lithotrophica</name>
    <dbReference type="NCBI Taxonomy" id="933949"/>
    <lineage>
        <taxon>Bacteria</taxon>
        <taxon>Bacillati</taxon>
        <taxon>Bacillota</taxon>
        <taxon>Bacilli</taxon>
        <taxon>Bacillales</taxon>
        <taxon>Bacillales Family X. Incertae Sedis</taxon>
        <taxon>Brockia</taxon>
    </lineage>
</organism>
<evidence type="ECO:0000313" key="7">
    <source>
        <dbReference type="EMBL" id="RKQ85485.1"/>
    </source>
</evidence>
<evidence type="ECO:0000256" key="6">
    <source>
        <dbReference type="SAM" id="MobiDB-lite"/>
    </source>
</evidence>
<evidence type="ECO:0000256" key="5">
    <source>
        <dbReference type="HAMAP-Rule" id="MF_00167"/>
    </source>
</evidence>
<protein>
    <recommendedName>
        <fullName evidence="5">Translational regulator CsrA</fullName>
    </recommendedName>
</protein>
<dbReference type="NCBIfam" id="TIGR00202">
    <property type="entry name" value="csrA"/>
    <property type="match status" value="1"/>
</dbReference>
<keyword evidence="1 5" id="KW-0963">Cytoplasm</keyword>
<keyword evidence="3 5" id="KW-0810">Translation regulation</keyword>
<comment type="subunit">
    <text evidence="5">Homodimer; the beta-strands of each monomer intercalate to form a hydrophobic core, while the alpha-helices form wings that extend away from the core.</text>
</comment>
<dbReference type="NCBIfam" id="NF002469">
    <property type="entry name" value="PRK01712.1"/>
    <property type="match status" value="1"/>
</dbReference>
<reference evidence="7 8" key="1">
    <citation type="submission" date="2018-10" db="EMBL/GenBank/DDBJ databases">
        <title>Genomic Encyclopedia of Type Strains, Phase IV (KMG-IV): sequencing the most valuable type-strain genomes for metagenomic binning, comparative biology and taxonomic classification.</title>
        <authorList>
            <person name="Goeker M."/>
        </authorList>
    </citation>
    <scope>NUCLEOTIDE SEQUENCE [LARGE SCALE GENOMIC DNA]</scope>
    <source>
        <strain evidence="7 8">DSM 22653</strain>
    </source>
</reference>
<evidence type="ECO:0000256" key="1">
    <source>
        <dbReference type="ARBA" id="ARBA00022490"/>
    </source>
</evidence>
<dbReference type="GO" id="GO:0006402">
    <property type="term" value="P:mRNA catabolic process"/>
    <property type="evidence" value="ECO:0007669"/>
    <property type="project" value="InterPro"/>
</dbReference>
<dbReference type="GO" id="GO:1902208">
    <property type="term" value="P:regulation of bacterial-type flagellum assembly"/>
    <property type="evidence" value="ECO:0007669"/>
    <property type="project" value="UniProtKB-UniRule"/>
</dbReference>
<dbReference type="OrthoDB" id="9809061at2"/>
<comment type="similarity">
    <text evidence="5">Belongs to the CsrA/RsmA family.</text>
</comment>
<accession>A0A660L2R6</accession>
<evidence type="ECO:0000256" key="4">
    <source>
        <dbReference type="ARBA" id="ARBA00022884"/>
    </source>
</evidence>